<dbReference type="SUPFAM" id="SSF50729">
    <property type="entry name" value="PH domain-like"/>
    <property type="match status" value="2"/>
</dbReference>
<name>A0ABM4CBU1_HYDVU</name>
<dbReference type="CDD" id="cd00821">
    <property type="entry name" value="PH"/>
    <property type="match status" value="1"/>
</dbReference>
<dbReference type="SMART" id="SM00233">
    <property type="entry name" value="PH"/>
    <property type="match status" value="1"/>
</dbReference>
<dbReference type="GeneID" id="136083619"/>
<dbReference type="RefSeq" id="XP_065659147.1">
    <property type="nucleotide sequence ID" value="XM_065803075.1"/>
</dbReference>
<keyword evidence="3" id="KW-1185">Reference proteome</keyword>
<proteinExistence type="predicted"/>
<dbReference type="InterPro" id="IPR001849">
    <property type="entry name" value="PH_domain"/>
</dbReference>
<dbReference type="InterPro" id="IPR050996">
    <property type="entry name" value="Docking_Protein_DOK"/>
</dbReference>
<dbReference type="SMART" id="SM01244">
    <property type="entry name" value="IRS"/>
    <property type="match status" value="1"/>
</dbReference>
<reference evidence="4" key="1">
    <citation type="submission" date="2025-08" db="UniProtKB">
        <authorList>
            <consortium name="RefSeq"/>
        </authorList>
    </citation>
    <scope>IDENTIFICATION</scope>
</reference>
<evidence type="ECO:0000259" key="1">
    <source>
        <dbReference type="PROSITE" id="PS50003"/>
    </source>
</evidence>
<accession>A0ABM4CBU1</accession>
<dbReference type="InterPro" id="IPR011993">
    <property type="entry name" value="PH-like_dom_sf"/>
</dbReference>
<dbReference type="SMART" id="SM00310">
    <property type="entry name" value="PTBI"/>
    <property type="match status" value="1"/>
</dbReference>
<organism evidence="3 4">
    <name type="scientific">Hydra vulgaris</name>
    <name type="common">Hydra</name>
    <name type="synonym">Hydra attenuata</name>
    <dbReference type="NCBI Taxonomy" id="6087"/>
    <lineage>
        <taxon>Eukaryota</taxon>
        <taxon>Metazoa</taxon>
        <taxon>Cnidaria</taxon>
        <taxon>Hydrozoa</taxon>
        <taxon>Hydroidolina</taxon>
        <taxon>Anthoathecata</taxon>
        <taxon>Aplanulata</taxon>
        <taxon>Hydridae</taxon>
        <taxon>Hydra</taxon>
    </lineage>
</organism>
<dbReference type="PANTHER" id="PTHR21258:SF62">
    <property type="entry name" value="INSULIN RECEPTOR SUBSTRATE 1"/>
    <property type="match status" value="1"/>
</dbReference>
<dbReference type="Gene3D" id="2.30.29.30">
    <property type="entry name" value="Pleckstrin-homology domain (PH domain)/Phosphotyrosine-binding domain (PTB)"/>
    <property type="match status" value="2"/>
</dbReference>
<dbReference type="Proteomes" id="UP001652625">
    <property type="component" value="Chromosome 08"/>
</dbReference>
<evidence type="ECO:0000313" key="4">
    <source>
        <dbReference type="RefSeq" id="XP_065659147.1"/>
    </source>
</evidence>
<sequence length="547" mass="62271">MEVILEGMLERCENSTRNSWKKNYFVFKRDFSTGIFILEYYKDDNWKKQTVSDVYKLYPEFSVLKIELKNHFAFELTIGEQVHIFSANTENLRKQWVDILLEAAGVKVFNVKLIESPPAAYKMLKSFQGVIELHVTKTFIMLLANDLSKITWRFATIRRYKTNSFVFTLEVGRKSDTGEGVFRFECSNSVELFDVLDKYVKDRIKTKASMNSPNIQQVHDNPTYSHLNKTESDNDNDTITPNNTLDNSYDVLFNTKKSPQFHQTSTPSCESHQSLSSGCLSLNTQNVQEDQYEVMFSNSNCLPNNTKIMHIASSPLKPALASDEYSSVYNVCDKEVTKCSLNTNEIEEQKYVNISVVNKINKSALNKNELNDNIKKPLGHPINLSSSVDHFNSTLISSSQTSQAAEEEQYEDMSAVNSLPNKTSFIELSNRPVPAPRVKKPSAFNKNAPLSQIDSINTQEYNHLHSNNPEVKSKVTSLDGLTKSKIHYNNPSASFLSQQIHSELQLKLNHSLNLIGSEILTQSSNSLDQDYIEIPKSYSDKHLKNKK</sequence>
<dbReference type="PROSITE" id="PS50003">
    <property type="entry name" value="PH_DOMAIN"/>
    <property type="match status" value="1"/>
</dbReference>
<gene>
    <name evidence="4" type="primary">LOC136083619</name>
</gene>
<evidence type="ECO:0000313" key="3">
    <source>
        <dbReference type="Proteomes" id="UP001652625"/>
    </source>
</evidence>
<feature type="domain" description="PH" evidence="1">
    <location>
        <begin position="2"/>
        <end position="105"/>
    </location>
</feature>
<feature type="domain" description="IRS-type PTB" evidence="2">
    <location>
        <begin position="105"/>
        <end position="210"/>
    </location>
</feature>
<dbReference type="InterPro" id="IPR002404">
    <property type="entry name" value="IRS_PTB"/>
</dbReference>
<protein>
    <submittedName>
        <fullName evidence="4">Uncharacterized protein LOC136083619</fullName>
    </submittedName>
</protein>
<dbReference type="Pfam" id="PF02174">
    <property type="entry name" value="IRS"/>
    <property type="match status" value="1"/>
</dbReference>
<dbReference type="Pfam" id="PF00169">
    <property type="entry name" value="PH"/>
    <property type="match status" value="1"/>
</dbReference>
<dbReference type="PROSITE" id="PS51064">
    <property type="entry name" value="IRS_PTB"/>
    <property type="match status" value="1"/>
</dbReference>
<evidence type="ECO:0000259" key="2">
    <source>
        <dbReference type="PROSITE" id="PS51064"/>
    </source>
</evidence>
<dbReference type="PANTHER" id="PTHR21258">
    <property type="entry name" value="DOCKING PROTEIN RELATED"/>
    <property type="match status" value="1"/>
</dbReference>